<dbReference type="Pfam" id="PF00005">
    <property type="entry name" value="ABC_tran"/>
    <property type="match status" value="1"/>
</dbReference>
<dbReference type="PANTHER" id="PTHR45772">
    <property type="entry name" value="CONSERVED COMPONENT OF ABC TRANSPORTER FOR NATURAL AMINO ACIDS-RELATED"/>
    <property type="match status" value="1"/>
</dbReference>
<dbReference type="OrthoDB" id="9806149at2"/>
<dbReference type="InterPro" id="IPR003593">
    <property type="entry name" value="AAA+_ATPase"/>
</dbReference>
<accession>A0A1G6TC63</accession>
<feature type="domain" description="ABC transporter" evidence="4">
    <location>
        <begin position="5"/>
        <end position="247"/>
    </location>
</feature>
<dbReference type="InterPro" id="IPR027417">
    <property type="entry name" value="P-loop_NTPase"/>
</dbReference>
<name>A0A1G6TC63_9RHOB</name>
<dbReference type="EMBL" id="FMZV01000006">
    <property type="protein sequence ID" value="SDD26444.1"/>
    <property type="molecule type" value="Genomic_DNA"/>
</dbReference>
<evidence type="ECO:0000256" key="2">
    <source>
        <dbReference type="ARBA" id="ARBA00022741"/>
    </source>
</evidence>
<dbReference type="Gene3D" id="3.40.50.300">
    <property type="entry name" value="P-loop containing nucleotide triphosphate hydrolases"/>
    <property type="match status" value="1"/>
</dbReference>
<dbReference type="STRING" id="639004.SAMN04488239_10657"/>
<reference evidence="6" key="1">
    <citation type="submission" date="2016-10" db="EMBL/GenBank/DDBJ databases">
        <authorList>
            <person name="Varghese N."/>
            <person name="Submissions S."/>
        </authorList>
    </citation>
    <scope>NUCLEOTIDE SEQUENCE [LARGE SCALE GENOMIC DNA]</scope>
    <source>
        <strain evidence="6">CGMCC 1.9108</strain>
    </source>
</reference>
<proteinExistence type="predicted"/>
<keyword evidence="6" id="KW-1185">Reference proteome</keyword>
<organism evidence="5 6">
    <name type="scientific">Ruegeria marina</name>
    <dbReference type="NCBI Taxonomy" id="639004"/>
    <lineage>
        <taxon>Bacteria</taxon>
        <taxon>Pseudomonadati</taxon>
        <taxon>Pseudomonadota</taxon>
        <taxon>Alphaproteobacteria</taxon>
        <taxon>Rhodobacterales</taxon>
        <taxon>Roseobacteraceae</taxon>
        <taxon>Ruegeria</taxon>
    </lineage>
</organism>
<gene>
    <name evidence="5" type="ORF">SAMN04488239_10657</name>
</gene>
<dbReference type="GO" id="GO:0005886">
    <property type="term" value="C:plasma membrane"/>
    <property type="evidence" value="ECO:0007669"/>
    <property type="project" value="TreeGrafter"/>
</dbReference>
<sequence>MAAALEISGLTRRFGGVTALAGVDLSLLPGEVLGLIGPNGSGKTSLFNVLSGHYAPDAGAVRLDGRDIAGWAPRRIARAGVTRSFQNLRLLKRLSLYENLRAATHSAASGRELFWQSRAAKRRERSQLMDLLALFGLEDKADDAPGALTLVEMRQLEIARLLAARPRLVLLDEPAAGMTPAETARISRIIAEHVLPGRSVIVIEHKMPLITALCRRIAVLQAGVKIADGPARAVLDDPLVRQSYFGSRPC</sequence>
<dbReference type="CDD" id="cd03219">
    <property type="entry name" value="ABC_Mj1267_LivG_branched"/>
    <property type="match status" value="1"/>
</dbReference>
<evidence type="ECO:0000256" key="3">
    <source>
        <dbReference type="ARBA" id="ARBA00022840"/>
    </source>
</evidence>
<dbReference type="InterPro" id="IPR051120">
    <property type="entry name" value="ABC_AA/LPS_Transport"/>
</dbReference>
<evidence type="ECO:0000256" key="1">
    <source>
        <dbReference type="ARBA" id="ARBA00022448"/>
    </source>
</evidence>
<dbReference type="PROSITE" id="PS50893">
    <property type="entry name" value="ABC_TRANSPORTER_2"/>
    <property type="match status" value="1"/>
</dbReference>
<protein>
    <submittedName>
        <fullName evidence="5">Branched-chain amino acid transport system ATP-binding protein</fullName>
    </submittedName>
</protein>
<evidence type="ECO:0000313" key="5">
    <source>
        <dbReference type="EMBL" id="SDD26444.1"/>
    </source>
</evidence>
<evidence type="ECO:0000313" key="6">
    <source>
        <dbReference type="Proteomes" id="UP000199628"/>
    </source>
</evidence>
<dbReference type="GO" id="GO:0005524">
    <property type="term" value="F:ATP binding"/>
    <property type="evidence" value="ECO:0007669"/>
    <property type="project" value="UniProtKB-KW"/>
</dbReference>
<dbReference type="Proteomes" id="UP000199628">
    <property type="component" value="Unassembled WGS sequence"/>
</dbReference>
<dbReference type="AlphaFoldDB" id="A0A1G6TC63"/>
<dbReference type="SMART" id="SM00382">
    <property type="entry name" value="AAA"/>
    <property type="match status" value="1"/>
</dbReference>
<dbReference type="GO" id="GO:0016887">
    <property type="term" value="F:ATP hydrolysis activity"/>
    <property type="evidence" value="ECO:0007669"/>
    <property type="project" value="InterPro"/>
</dbReference>
<keyword evidence="3 5" id="KW-0067">ATP-binding</keyword>
<keyword evidence="1" id="KW-0813">Transport</keyword>
<dbReference type="PANTHER" id="PTHR45772:SF9">
    <property type="entry name" value="CONSERVED COMPONENT OF ABC TRANSPORTER FOR NATURAL AMINO ACIDS"/>
    <property type="match status" value="1"/>
</dbReference>
<dbReference type="RefSeq" id="WP_093030733.1">
    <property type="nucleotide sequence ID" value="NZ_FMZV01000006.1"/>
</dbReference>
<keyword evidence="2" id="KW-0547">Nucleotide-binding</keyword>
<dbReference type="SUPFAM" id="SSF52540">
    <property type="entry name" value="P-loop containing nucleoside triphosphate hydrolases"/>
    <property type="match status" value="1"/>
</dbReference>
<dbReference type="InterPro" id="IPR003439">
    <property type="entry name" value="ABC_transporter-like_ATP-bd"/>
</dbReference>
<evidence type="ECO:0000259" key="4">
    <source>
        <dbReference type="PROSITE" id="PS50893"/>
    </source>
</evidence>